<organism evidence="1">
    <name type="scientific">marine sediment metagenome</name>
    <dbReference type="NCBI Taxonomy" id="412755"/>
    <lineage>
        <taxon>unclassified sequences</taxon>
        <taxon>metagenomes</taxon>
        <taxon>ecological metagenomes</taxon>
    </lineage>
</organism>
<comment type="caution">
    <text evidence="1">The sequence shown here is derived from an EMBL/GenBank/DDBJ whole genome shotgun (WGS) entry which is preliminary data.</text>
</comment>
<sequence>MPRVNFLYIDIKVYPASIKEGRHTGYELDTIMIAEQPVLSCYVNLFDLYQDGGWLEKGLIDWIQKEMLNKGKELVYRGCPKAPK</sequence>
<reference evidence="1" key="1">
    <citation type="journal article" date="2015" name="Nature">
        <title>Complex archaea that bridge the gap between prokaryotes and eukaryotes.</title>
        <authorList>
            <person name="Spang A."/>
            <person name="Saw J.H."/>
            <person name="Jorgensen S.L."/>
            <person name="Zaremba-Niedzwiedzka K."/>
            <person name="Martijn J."/>
            <person name="Lind A.E."/>
            <person name="van Eijk R."/>
            <person name="Schleper C."/>
            <person name="Guy L."/>
            <person name="Ettema T.J."/>
        </authorList>
    </citation>
    <scope>NUCLEOTIDE SEQUENCE</scope>
</reference>
<name>A0A0F9TXG3_9ZZZZ</name>
<protein>
    <submittedName>
        <fullName evidence="1">Uncharacterized protein</fullName>
    </submittedName>
</protein>
<accession>A0A0F9TXG3</accession>
<gene>
    <name evidence="1" type="ORF">LCGC14_0598840</name>
</gene>
<dbReference type="AlphaFoldDB" id="A0A0F9TXG3"/>
<proteinExistence type="predicted"/>
<dbReference type="EMBL" id="LAZR01000956">
    <property type="protein sequence ID" value="KKN53791.1"/>
    <property type="molecule type" value="Genomic_DNA"/>
</dbReference>
<evidence type="ECO:0000313" key="1">
    <source>
        <dbReference type="EMBL" id="KKN53791.1"/>
    </source>
</evidence>